<name>A0A3D2SDZ6_9BACE</name>
<dbReference type="AlphaFoldDB" id="A0A3D2SDZ6"/>
<dbReference type="InterPro" id="IPR022298">
    <property type="entry name" value="Conjug_transposon_TraN"/>
</dbReference>
<sequence length="275" mass="31216">MRNIIVTLLILLCTTVNAQQAGIQEINSSSFAVSDKITYHIIFPTDIKYFSIGDDNVAGEKIAVFPRAIRLKAAGKPFKKTTNMSVVTADGKYYSYNISYSEYLNETYRAIEGNYASPYNIEVNDKQQTHFILPEEIVYVDFGNELEVNKASGVDNILALRATKENISPTNVSVITCSGKFYTFNLKYSSSPESFSFVIDAPKRERVALFDNNELTSTQKENIRTEINTRFQSISKLTEDFAGIRFAVTNIFIDKDILYFKFKITNYSNIDYQPD</sequence>
<dbReference type="Pfam" id="PF13595">
    <property type="entry name" value="DUF4138"/>
    <property type="match status" value="2"/>
</dbReference>
<evidence type="ECO:0000256" key="1">
    <source>
        <dbReference type="SAM" id="SignalP"/>
    </source>
</evidence>
<gene>
    <name evidence="2" type="ORF">DHW31_06865</name>
</gene>
<keyword evidence="1" id="KW-0732">Signal</keyword>
<proteinExistence type="predicted"/>
<evidence type="ECO:0000313" key="3">
    <source>
        <dbReference type="Proteomes" id="UP000263098"/>
    </source>
</evidence>
<feature type="chain" id="PRO_5017690961" evidence="1">
    <location>
        <begin position="19"/>
        <end position="275"/>
    </location>
</feature>
<organism evidence="2 3">
    <name type="scientific">Bacteroides graminisolvens</name>
    <dbReference type="NCBI Taxonomy" id="477666"/>
    <lineage>
        <taxon>Bacteria</taxon>
        <taxon>Pseudomonadati</taxon>
        <taxon>Bacteroidota</taxon>
        <taxon>Bacteroidia</taxon>
        <taxon>Bacteroidales</taxon>
        <taxon>Bacteroidaceae</taxon>
        <taxon>Bacteroides</taxon>
    </lineage>
</organism>
<evidence type="ECO:0000313" key="2">
    <source>
        <dbReference type="EMBL" id="HCK24483.1"/>
    </source>
</evidence>
<feature type="non-terminal residue" evidence="2">
    <location>
        <position position="275"/>
    </location>
</feature>
<accession>A0A3D2SDZ6</accession>
<comment type="caution">
    <text evidence="2">The sequence shown here is derived from an EMBL/GenBank/DDBJ whole genome shotgun (WGS) entry which is preliminary data.</text>
</comment>
<reference evidence="2 3" key="1">
    <citation type="journal article" date="2018" name="Nat. Biotechnol.">
        <title>A standardized bacterial taxonomy based on genome phylogeny substantially revises the tree of life.</title>
        <authorList>
            <person name="Parks D.H."/>
            <person name="Chuvochina M."/>
            <person name="Waite D.W."/>
            <person name="Rinke C."/>
            <person name="Skarshewski A."/>
            <person name="Chaumeil P.A."/>
            <person name="Hugenholtz P."/>
        </authorList>
    </citation>
    <scope>NUCLEOTIDE SEQUENCE [LARGE SCALE GENOMIC DNA]</scope>
    <source>
        <strain evidence="2">UBA9667</strain>
    </source>
</reference>
<feature type="signal peptide" evidence="1">
    <location>
        <begin position="1"/>
        <end position="18"/>
    </location>
</feature>
<dbReference type="EMBL" id="DPVG01000246">
    <property type="protein sequence ID" value="HCK24483.1"/>
    <property type="molecule type" value="Genomic_DNA"/>
</dbReference>
<dbReference type="Proteomes" id="UP000263098">
    <property type="component" value="Unassembled WGS sequence"/>
</dbReference>
<protein>
    <submittedName>
        <fullName evidence="2">Conjugative transposon protein TraN</fullName>
    </submittedName>
</protein>